<evidence type="ECO:0000256" key="4">
    <source>
        <dbReference type="ARBA" id="ARBA00023136"/>
    </source>
</evidence>
<name>A0A4R4X2T3_9ACTN</name>
<comment type="subcellular location">
    <subcellularLocation>
        <location evidence="1">Membrane</location>
        <topology evidence="1">Multi-pass membrane protein</topology>
    </subcellularLocation>
</comment>
<evidence type="ECO:0000313" key="6">
    <source>
        <dbReference type="EMBL" id="TDD24475.1"/>
    </source>
</evidence>
<feature type="transmembrane region" description="Helical" evidence="5">
    <location>
        <begin position="96"/>
        <end position="114"/>
    </location>
</feature>
<dbReference type="EMBL" id="SMKP01000011">
    <property type="protein sequence ID" value="TDD24475.1"/>
    <property type="molecule type" value="Genomic_DNA"/>
</dbReference>
<protein>
    <submittedName>
        <fullName evidence="6">DoxX family protein</fullName>
    </submittedName>
</protein>
<dbReference type="OrthoDB" id="4337053at2"/>
<dbReference type="AlphaFoldDB" id="A0A4R4X2T3"/>
<keyword evidence="2 5" id="KW-0812">Transmembrane</keyword>
<dbReference type="Pfam" id="PF13564">
    <property type="entry name" value="DoxX_2"/>
    <property type="match status" value="1"/>
</dbReference>
<accession>A0A4R4X2T3</accession>
<evidence type="ECO:0000313" key="7">
    <source>
        <dbReference type="Proteomes" id="UP000294543"/>
    </source>
</evidence>
<dbReference type="GO" id="GO:0016020">
    <property type="term" value="C:membrane"/>
    <property type="evidence" value="ECO:0007669"/>
    <property type="project" value="UniProtKB-SubCell"/>
</dbReference>
<dbReference type="Proteomes" id="UP000294543">
    <property type="component" value="Unassembled WGS sequence"/>
</dbReference>
<dbReference type="RefSeq" id="WP_132505307.1">
    <property type="nucleotide sequence ID" value="NZ_SMKP01000011.1"/>
</dbReference>
<reference evidence="6 7" key="1">
    <citation type="submission" date="2019-03" db="EMBL/GenBank/DDBJ databases">
        <title>Draft genome sequences of novel Actinobacteria.</title>
        <authorList>
            <person name="Sahin N."/>
            <person name="Ay H."/>
            <person name="Saygin H."/>
        </authorList>
    </citation>
    <scope>NUCLEOTIDE SEQUENCE [LARGE SCALE GENOMIC DNA]</scope>
    <source>
        <strain evidence="6 7">KC712</strain>
    </source>
</reference>
<feature type="transmembrane region" description="Helical" evidence="5">
    <location>
        <begin position="70"/>
        <end position="90"/>
    </location>
</feature>
<evidence type="ECO:0000256" key="5">
    <source>
        <dbReference type="SAM" id="Phobius"/>
    </source>
</evidence>
<organism evidence="6 7">
    <name type="scientific">Nonomuraea diastatica</name>
    <dbReference type="NCBI Taxonomy" id="1848329"/>
    <lineage>
        <taxon>Bacteria</taxon>
        <taxon>Bacillati</taxon>
        <taxon>Actinomycetota</taxon>
        <taxon>Actinomycetes</taxon>
        <taxon>Streptosporangiales</taxon>
        <taxon>Streptosporangiaceae</taxon>
        <taxon>Nonomuraea</taxon>
    </lineage>
</organism>
<sequence>MFTAYATVTIVTIVFNAWAAIADFLKADFVLANGVQLGIPQSWLPTLGALKAAGAVGLLLGLLGAPWVGIAAAIGLVLFFVGAIVVHFRARVYLKTLIPGWFLGLAIASLVLAFQQ</sequence>
<keyword evidence="4 5" id="KW-0472">Membrane</keyword>
<gene>
    <name evidence="6" type="ORF">E1294_05815</name>
</gene>
<keyword evidence="3 5" id="KW-1133">Transmembrane helix</keyword>
<evidence type="ECO:0000256" key="2">
    <source>
        <dbReference type="ARBA" id="ARBA00022692"/>
    </source>
</evidence>
<evidence type="ECO:0000256" key="1">
    <source>
        <dbReference type="ARBA" id="ARBA00004141"/>
    </source>
</evidence>
<dbReference type="InterPro" id="IPR032808">
    <property type="entry name" value="DoxX"/>
</dbReference>
<comment type="caution">
    <text evidence="6">The sequence shown here is derived from an EMBL/GenBank/DDBJ whole genome shotgun (WGS) entry which is preliminary data.</text>
</comment>
<evidence type="ECO:0000256" key="3">
    <source>
        <dbReference type="ARBA" id="ARBA00022989"/>
    </source>
</evidence>
<keyword evidence="7" id="KW-1185">Reference proteome</keyword>
<proteinExistence type="predicted"/>